<feature type="region of interest" description="Disordered" evidence="1">
    <location>
        <begin position="236"/>
        <end position="284"/>
    </location>
</feature>
<accession>A0AA38LTF7</accession>
<reference evidence="3" key="1">
    <citation type="journal article" date="2022" name="G3 (Bethesda)">
        <title>High quality genome of the basidiomycete yeast Dioszegia hungarica PDD-24b-2 isolated from cloud water.</title>
        <authorList>
            <person name="Jarrige D."/>
            <person name="Haridas S."/>
            <person name="Bleykasten-Grosshans C."/>
            <person name="Joly M."/>
            <person name="Nadalig T."/>
            <person name="Sancelme M."/>
            <person name="Vuilleumier S."/>
            <person name="Grigoriev I.V."/>
            <person name="Amato P."/>
            <person name="Bringel F."/>
        </authorList>
    </citation>
    <scope>NUCLEOTIDE SEQUENCE</scope>
    <source>
        <strain evidence="3">PDD-24b-2</strain>
    </source>
</reference>
<keyword evidence="2" id="KW-1133">Transmembrane helix</keyword>
<feature type="compositionally biased region" description="Low complexity" evidence="1">
    <location>
        <begin position="207"/>
        <end position="220"/>
    </location>
</feature>
<dbReference type="RefSeq" id="XP_052944577.1">
    <property type="nucleotide sequence ID" value="XM_053089740.1"/>
</dbReference>
<organism evidence="3 4">
    <name type="scientific">Dioszegia hungarica</name>
    <dbReference type="NCBI Taxonomy" id="4972"/>
    <lineage>
        <taxon>Eukaryota</taxon>
        <taxon>Fungi</taxon>
        <taxon>Dikarya</taxon>
        <taxon>Basidiomycota</taxon>
        <taxon>Agaricomycotina</taxon>
        <taxon>Tremellomycetes</taxon>
        <taxon>Tremellales</taxon>
        <taxon>Bulleribasidiaceae</taxon>
        <taxon>Dioszegia</taxon>
    </lineage>
</organism>
<comment type="caution">
    <text evidence="3">The sequence shown here is derived from an EMBL/GenBank/DDBJ whole genome shotgun (WGS) entry which is preliminary data.</text>
</comment>
<evidence type="ECO:0000256" key="2">
    <source>
        <dbReference type="SAM" id="Phobius"/>
    </source>
</evidence>
<evidence type="ECO:0000256" key="1">
    <source>
        <dbReference type="SAM" id="MobiDB-lite"/>
    </source>
</evidence>
<sequence length="502" mass="52589">MPILGALSQAGGRDLRGRAAADADWFLQHSKYFYPIISAILGSIFLICIYLLWRGPLRRKFPCFSSRQSDAESASGEGGPAFYLGSTLTLDAEKVEKERQDAGRTAGAGWREEHRRANFLLSALEKDREARRERAVGRGKGQDSPGLAAGPRKITKLPKSPMTPRTPRTPVSPIPGLGHGRSPSKAAHAVSTAPTTSSFGHAPDQYTLSTPSTSTGTSGSWSAISPVYAYPQPQAPRPAYSPAMRTPRTPYSPPSAYPTTPPTAYMLPPRPSGPTSGSSQHYHPYPIFDSAASISTPHLPQAASPPSSSRSLELPLHLANSAALDSSSRGTGGQPASAVEIPWDGRPNFSRPLARPAPQGGGTSDRQTAFSTASVYSQASGPALPPPLPHPSESIVGAASGVARSSHATTASHSSTSTSAPSLTSSHTTPPRTRSPTSSSPTALPSRRQSAIMSSVPLPSIFITAPPPAKAKRASVASSARLSMRGAIAPSPLRQSMTSLHL</sequence>
<dbReference type="Proteomes" id="UP001164286">
    <property type="component" value="Unassembled WGS sequence"/>
</dbReference>
<keyword evidence="4" id="KW-1185">Reference proteome</keyword>
<protein>
    <submittedName>
        <fullName evidence="3">Uncharacterized protein</fullName>
    </submittedName>
</protein>
<evidence type="ECO:0000313" key="3">
    <source>
        <dbReference type="EMBL" id="KAI9634800.1"/>
    </source>
</evidence>
<name>A0AA38LTF7_9TREE</name>
<dbReference type="GeneID" id="77728945"/>
<evidence type="ECO:0000313" key="4">
    <source>
        <dbReference type="Proteomes" id="UP001164286"/>
    </source>
</evidence>
<feature type="compositionally biased region" description="Low complexity" evidence="1">
    <location>
        <begin position="236"/>
        <end position="249"/>
    </location>
</feature>
<feature type="compositionally biased region" description="Polar residues" evidence="1">
    <location>
        <begin position="364"/>
        <end position="380"/>
    </location>
</feature>
<feature type="compositionally biased region" description="Pro residues" evidence="1">
    <location>
        <begin position="250"/>
        <end position="261"/>
    </location>
</feature>
<feature type="transmembrane region" description="Helical" evidence="2">
    <location>
        <begin position="32"/>
        <end position="53"/>
    </location>
</feature>
<keyword evidence="2" id="KW-0812">Transmembrane</keyword>
<feature type="compositionally biased region" description="Low complexity" evidence="1">
    <location>
        <begin position="403"/>
        <end position="448"/>
    </location>
</feature>
<gene>
    <name evidence="3" type="ORF">MKK02DRAFT_37675</name>
</gene>
<feature type="region of interest" description="Disordered" evidence="1">
    <location>
        <begin position="130"/>
        <end position="220"/>
    </location>
</feature>
<proteinExistence type="predicted"/>
<keyword evidence="2" id="KW-0472">Membrane</keyword>
<dbReference type="AlphaFoldDB" id="A0AA38LTF7"/>
<dbReference type="EMBL" id="JAKWFO010000006">
    <property type="protein sequence ID" value="KAI9634800.1"/>
    <property type="molecule type" value="Genomic_DNA"/>
</dbReference>
<feature type="region of interest" description="Disordered" evidence="1">
    <location>
        <begin position="322"/>
        <end position="450"/>
    </location>
</feature>